<evidence type="ECO:0000313" key="13">
    <source>
        <dbReference type="Proteomes" id="UP000730482"/>
    </source>
</evidence>
<evidence type="ECO:0000256" key="1">
    <source>
        <dbReference type="ARBA" id="ARBA00004429"/>
    </source>
</evidence>
<feature type="transmembrane region" description="Helical" evidence="11">
    <location>
        <begin position="287"/>
        <end position="311"/>
    </location>
</feature>
<keyword evidence="2 11" id="KW-0813">Transport</keyword>
<keyword evidence="7 11" id="KW-0915">Sodium</keyword>
<feature type="transmembrane region" description="Helical" evidence="11">
    <location>
        <begin position="199"/>
        <end position="215"/>
    </location>
</feature>
<comment type="function">
    <text evidence="11">Na(+)/H(+) antiporter that extrudes sodium in exchange for external protons.</text>
</comment>
<reference evidence="12 13" key="1">
    <citation type="submission" date="2020-02" db="EMBL/GenBank/DDBJ databases">
        <title>Acidophilic actinobacteria isolated from forest soil.</title>
        <authorList>
            <person name="Golinska P."/>
        </authorList>
    </citation>
    <scope>NUCLEOTIDE SEQUENCE [LARGE SCALE GENOMIC DNA]</scope>
    <source>
        <strain evidence="12 13">NL8</strain>
    </source>
</reference>
<keyword evidence="10 11" id="KW-0739">Sodium transport</keyword>
<dbReference type="EMBL" id="JAAFYZ010000008">
    <property type="protein sequence ID" value="MBS2546004.1"/>
    <property type="molecule type" value="Genomic_DNA"/>
</dbReference>
<evidence type="ECO:0000256" key="11">
    <source>
        <dbReference type="HAMAP-Rule" id="MF_01844"/>
    </source>
</evidence>
<feature type="transmembrane region" description="Helical" evidence="11">
    <location>
        <begin position="174"/>
        <end position="193"/>
    </location>
</feature>
<keyword evidence="5 11" id="KW-0812">Transmembrane</keyword>
<keyword evidence="4 11" id="KW-1003">Cell membrane</keyword>
<feature type="transmembrane region" description="Helical" evidence="11">
    <location>
        <begin position="70"/>
        <end position="92"/>
    </location>
</feature>
<comment type="subcellular location">
    <subcellularLocation>
        <location evidence="1">Cell inner membrane</location>
        <topology evidence="1">Multi-pass membrane protein</topology>
    </subcellularLocation>
    <subcellularLocation>
        <location evidence="11">Cell membrane</location>
        <topology evidence="11">Multi-pass membrane protein</topology>
    </subcellularLocation>
</comment>
<dbReference type="InterPro" id="IPR004670">
    <property type="entry name" value="NhaA"/>
</dbReference>
<evidence type="ECO:0000256" key="2">
    <source>
        <dbReference type="ARBA" id="ARBA00022448"/>
    </source>
</evidence>
<organism evidence="12 13">
    <name type="scientific">Catenulispora pinistramenti</name>
    <dbReference type="NCBI Taxonomy" id="2705254"/>
    <lineage>
        <taxon>Bacteria</taxon>
        <taxon>Bacillati</taxon>
        <taxon>Actinomycetota</taxon>
        <taxon>Actinomycetes</taxon>
        <taxon>Catenulisporales</taxon>
        <taxon>Catenulisporaceae</taxon>
        <taxon>Catenulispora</taxon>
    </lineage>
</organism>
<keyword evidence="6 11" id="KW-1133">Transmembrane helix</keyword>
<proteinExistence type="inferred from homology"/>
<accession>A0ABS5KKA3</accession>
<keyword evidence="8 11" id="KW-0406">Ion transport</keyword>
<dbReference type="Gene3D" id="1.20.1530.10">
    <property type="entry name" value="Na+/H+ antiporter like domain"/>
    <property type="match status" value="1"/>
</dbReference>
<feature type="transmembrane region" description="Helical" evidence="11">
    <location>
        <begin position="144"/>
        <end position="162"/>
    </location>
</feature>
<protein>
    <recommendedName>
        <fullName evidence="11">Na(+)/H(+) antiporter NhaA</fullName>
    </recommendedName>
    <alternativeName>
        <fullName evidence="11">Sodium/proton antiporter NhaA</fullName>
    </alternativeName>
</protein>
<name>A0ABS5KKA3_9ACTN</name>
<feature type="transmembrane region" description="Helical" evidence="11">
    <location>
        <begin position="397"/>
        <end position="414"/>
    </location>
</feature>
<keyword evidence="13" id="KW-1185">Reference proteome</keyword>
<dbReference type="Proteomes" id="UP000730482">
    <property type="component" value="Unassembled WGS sequence"/>
</dbReference>
<gene>
    <name evidence="11 12" type="primary">nhaA</name>
    <name evidence="12" type="ORF">KGQ19_03900</name>
</gene>
<sequence length="440" mass="46789">MTPPDQPSAPLRAFARLKRLERRHVAAVLRTETVGGALLIVFAILGLLWANSPWRHSYDTVRDTVVGPHLWHLDLSLASWSADFLLAFFFLVAGIELKHELQAGELSNARAAVLPVVSALCGMVVPIAVYLMVSAGHAEAGDGWAVPTATDIAFALAVLAVVGQNLPSALRAFLLTLAVVDDLGAIIIIAVAYTAKIDVAALAIAAVLIVAFYVVQRMRIASLWLNVPLGLAIWIAVHASGIHATVAGVAIGLMLRGRVHDDAYTDGAQDDAAQDEESQSPAERVQWLLQPFSAGFCVPVFAIMSAGVYIGGDTLGNLVSDRIPLAIAAGLFVGKSVGVFGGAYLTARFTRAELSDELRWRDIAAVSALTGVGFTVSLLISELAFTDNLALLNLAKGGVLLGSLVSALVAVVLLRRRDRFYDQLCTAEESEDVEVALRRE</sequence>
<feature type="transmembrane region" description="Helical" evidence="11">
    <location>
        <begin position="112"/>
        <end position="132"/>
    </location>
</feature>
<feature type="transmembrane region" description="Helical" evidence="11">
    <location>
        <begin position="27"/>
        <end position="50"/>
    </location>
</feature>
<dbReference type="InterPro" id="IPR023171">
    <property type="entry name" value="Na/H_antiporter_dom_sf"/>
</dbReference>
<dbReference type="RefSeq" id="WP_212007661.1">
    <property type="nucleotide sequence ID" value="NZ_JAAFYZ010000008.1"/>
</dbReference>
<evidence type="ECO:0000256" key="9">
    <source>
        <dbReference type="ARBA" id="ARBA00023136"/>
    </source>
</evidence>
<keyword evidence="3 11" id="KW-0050">Antiport</keyword>
<evidence type="ECO:0000256" key="5">
    <source>
        <dbReference type="ARBA" id="ARBA00022692"/>
    </source>
</evidence>
<dbReference type="HAMAP" id="MF_01844">
    <property type="entry name" value="NhaA"/>
    <property type="match status" value="1"/>
</dbReference>
<dbReference type="NCBIfam" id="TIGR00773">
    <property type="entry name" value="NhaA"/>
    <property type="match status" value="1"/>
</dbReference>
<evidence type="ECO:0000256" key="10">
    <source>
        <dbReference type="ARBA" id="ARBA00023201"/>
    </source>
</evidence>
<comment type="catalytic activity">
    <reaction evidence="11">
        <text>Na(+)(in) + 2 H(+)(out) = Na(+)(out) + 2 H(+)(in)</text>
        <dbReference type="Rhea" id="RHEA:29251"/>
        <dbReference type="ChEBI" id="CHEBI:15378"/>
        <dbReference type="ChEBI" id="CHEBI:29101"/>
    </reaction>
</comment>
<dbReference type="PANTHER" id="PTHR30341:SF0">
    <property type="entry name" value="NA(+)_H(+) ANTIPORTER NHAA"/>
    <property type="match status" value="1"/>
</dbReference>
<evidence type="ECO:0000256" key="8">
    <source>
        <dbReference type="ARBA" id="ARBA00023065"/>
    </source>
</evidence>
<keyword evidence="9 11" id="KW-0472">Membrane</keyword>
<feature type="transmembrane region" description="Helical" evidence="11">
    <location>
        <begin position="323"/>
        <end position="345"/>
    </location>
</feature>
<comment type="similarity">
    <text evidence="11">Belongs to the NhaA Na(+)/H(+) (TC 2.A.33) antiporter family.</text>
</comment>
<evidence type="ECO:0000256" key="3">
    <source>
        <dbReference type="ARBA" id="ARBA00022449"/>
    </source>
</evidence>
<dbReference type="PANTHER" id="PTHR30341">
    <property type="entry name" value="SODIUM ION/PROTON ANTIPORTER NHAA-RELATED"/>
    <property type="match status" value="1"/>
</dbReference>
<evidence type="ECO:0000256" key="4">
    <source>
        <dbReference type="ARBA" id="ARBA00022475"/>
    </source>
</evidence>
<dbReference type="Pfam" id="PF06965">
    <property type="entry name" value="Na_H_antiport_1"/>
    <property type="match status" value="1"/>
</dbReference>
<evidence type="ECO:0000256" key="7">
    <source>
        <dbReference type="ARBA" id="ARBA00023053"/>
    </source>
</evidence>
<evidence type="ECO:0000256" key="6">
    <source>
        <dbReference type="ARBA" id="ARBA00022989"/>
    </source>
</evidence>
<comment type="caution">
    <text evidence="12">The sequence shown here is derived from an EMBL/GenBank/DDBJ whole genome shotgun (WGS) entry which is preliminary data.</text>
</comment>
<feature type="transmembrane region" description="Helical" evidence="11">
    <location>
        <begin position="366"/>
        <end position="385"/>
    </location>
</feature>
<evidence type="ECO:0000313" key="12">
    <source>
        <dbReference type="EMBL" id="MBS2546004.1"/>
    </source>
</evidence>